<dbReference type="InterPro" id="IPR029058">
    <property type="entry name" value="AB_hydrolase_fold"/>
</dbReference>
<dbReference type="PRINTS" id="PR00111">
    <property type="entry name" value="ABHYDROLASE"/>
</dbReference>
<sequence>MWWLSLLALIIGSGTGMWGYSNYRVKKDEAKHPPAGRFVEVEGIRLHYISRGAGRPVVFLHGGILSCRDFERAAEIVAGQGYRAIALDRPGYGHSGRPAGPVSVDRQAELIHAALKQLGVDRPILVGHSWSGVLVLTYALQFPDDVTGIVALSAAMYKEGYPAENGDPVSRLATMPIIGSLLLHTLLRSPLGIRMTDGMLRQTFAPEPIPAGYREDVHALWLRPKQFRANREDILAFPPAASKFSLDYGSIKLPVVFAVGEDDPFDVAAQAERLKRDLPHAELVLLPEVAHMIPQNHPELVASLVHRLVSSKPGPLEKTKRPSSLR</sequence>
<dbReference type="Proteomes" id="UP000256977">
    <property type="component" value="Unassembled WGS sequence"/>
</dbReference>
<dbReference type="Pfam" id="PF12697">
    <property type="entry name" value="Abhydrolase_6"/>
    <property type="match status" value="1"/>
</dbReference>
<gene>
    <name evidence="2" type="ORF">DFP98_109167</name>
</gene>
<organism evidence="2 3">
    <name type="scientific">Cohnella phaseoli</name>
    <dbReference type="NCBI Taxonomy" id="456490"/>
    <lineage>
        <taxon>Bacteria</taxon>
        <taxon>Bacillati</taxon>
        <taxon>Bacillota</taxon>
        <taxon>Bacilli</taxon>
        <taxon>Bacillales</taxon>
        <taxon>Paenibacillaceae</taxon>
        <taxon>Cohnella</taxon>
    </lineage>
</organism>
<reference evidence="2 3" key="1">
    <citation type="submission" date="2018-07" db="EMBL/GenBank/DDBJ databases">
        <title>Genomic Encyclopedia of Type Strains, Phase III (KMG-III): the genomes of soil and plant-associated and newly described type strains.</title>
        <authorList>
            <person name="Whitman W."/>
        </authorList>
    </citation>
    <scope>NUCLEOTIDE SEQUENCE [LARGE SCALE GENOMIC DNA]</scope>
    <source>
        <strain evidence="2 3">CECT 7287</strain>
    </source>
</reference>
<keyword evidence="3" id="KW-1185">Reference proteome</keyword>
<name>A0A3D9JVT8_9BACL</name>
<dbReference type="InterPro" id="IPR000073">
    <property type="entry name" value="AB_hydrolase_1"/>
</dbReference>
<evidence type="ECO:0000313" key="3">
    <source>
        <dbReference type="Proteomes" id="UP000256977"/>
    </source>
</evidence>
<dbReference type="PANTHER" id="PTHR43798">
    <property type="entry name" value="MONOACYLGLYCEROL LIPASE"/>
    <property type="match status" value="1"/>
</dbReference>
<dbReference type="EMBL" id="QRDZ01000009">
    <property type="protein sequence ID" value="RED77556.1"/>
    <property type="molecule type" value="Genomic_DNA"/>
</dbReference>
<dbReference type="InterPro" id="IPR000639">
    <property type="entry name" value="Epox_hydrolase-like"/>
</dbReference>
<protein>
    <submittedName>
        <fullName evidence="2">Pimeloyl-ACP methyl ester carboxylesterase</fullName>
    </submittedName>
</protein>
<dbReference type="GO" id="GO:0003824">
    <property type="term" value="F:catalytic activity"/>
    <property type="evidence" value="ECO:0007669"/>
    <property type="project" value="InterPro"/>
</dbReference>
<dbReference type="RefSeq" id="WP_116061164.1">
    <property type="nucleotide sequence ID" value="NZ_QRDZ01000009.1"/>
</dbReference>
<evidence type="ECO:0000259" key="1">
    <source>
        <dbReference type="Pfam" id="PF12697"/>
    </source>
</evidence>
<dbReference type="GO" id="GO:0016020">
    <property type="term" value="C:membrane"/>
    <property type="evidence" value="ECO:0007669"/>
    <property type="project" value="TreeGrafter"/>
</dbReference>
<evidence type="ECO:0000313" key="2">
    <source>
        <dbReference type="EMBL" id="RED77556.1"/>
    </source>
</evidence>
<accession>A0A3D9JVT8</accession>
<dbReference type="AlphaFoldDB" id="A0A3D9JVT8"/>
<dbReference type="PANTHER" id="PTHR43798:SF33">
    <property type="entry name" value="HYDROLASE, PUTATIVE (AFU_ORTHOLOGUE AFUA_2G14860)-RELATED"/>
    <property type="match status" value="1"/>
</dbReference>
<comment type="caution">
    <text evidence="2">The sequence shown here is derived from an EMBL/GenBank/DDBJ whole genome shotgun (WGS) entry which is preliminary data.</text>
</comment>
<dbReference type="PRINTS" id="PR00412">
    <property type="entry name" value="EPOXHYDRLASE"/>
</dbReference>
<feature type="domain" description="AB hydrolase-1" evidence="1">
    <location>
        <begin position="57"/>
        <end position="303"/>
    </location>
</feature>
<proteinExistence type="predicted"/>
<dbReference type="InterPro" id="IPR050266">
    <property type="entry name" value="AB_hydrolase_sf"/>
</dbReference>
<dbReference type="SUPFAM" id="SSF53474">
    <property type="entry name" value="alpha/beta-Hydrolases"/>
    <property type="match status" value="1"/>
</dbReference>
<dbReference type="OrthoDB" id="6191536at2"/>
<dbReference type="Gene3D" id="3.40.50.1820">
    <property type="entry name" value="alpha/beta hydrolase"/>
    <property type="match status" value="1"/>
</dbReference>